<accession>A0ABD2UKS7</accession>
<feature type="region of interest" description="Disordered" evidence="1">
    <location>
        <begin position="69"/>
        <end position="132"/>
    </location>
</feature>
<organism evidence="2 3">
    <name type="scientific">Solanum stoloniferum</name>
    <dbReference type="NCBI Taxonomy" id="62892"/>
    <lineage>
        <taxon>Eukaryota</taxon>
        <taxon>Viridiplantae</taxon>
        <taxon>Streptophyta</taxon>
        <taxon>Embryophyta</taxon>
        <taxon>Tracheophyta</taxon>
        <taxon>Spermatophyta</taxon>
        <taxon>Magnoliopsida</taxon>
        <taxon>eudicotyledons</taxon>
        <taxon>Gunneridae</taxon>
        <taxon>Pentapetalae</taxon>
        <taxon>asterids</taxon>
        <taxon>lamiids</taxon>
        <taxon>Solanales</taxon>
        <taxon>Solanaceae</taxon>
        <taxon>Solanoideae</taxon>
        <taxon>Solaneae</taxon>
        <taxon>Solanum</taxon>
    </lineage>
</organism>
<reference evidence="2 3" key="1">
    <citation type="submission" date="2024-05" db="EMBL/GenBank/DDBJ databases">
        <title>De novo assembly of an allotetraploid wild potato.</title>
        <authorList>
            <person name="Hosaka A.J."/>
        </authorList>
    </citation>
    <scope>NUCLEOTIDE SEQUENCE [LARGE SCALE GENOMIC DNA]</scope>
    <source>
        <tissue evidence="2">Young leaves</tissue>
    </source>
</reference>
<gene>
    <name evidence="2" type="ORF">AABB24_009162</name>
</gene>
<evidence type="ECO:0000256" key="1">
    <source>
        <dbReference type="SAM" id="MobiDB-lite"/>
    </source>
</evidence>
<evidence type="ECO:0000313" key="3">
    <source>
        <dbReference type="Proteomes" id="UP001627284"/>
    </source>
</evidence>
<dbReference type="AlphaFoldDB" id="A0ABD2UKS7"/>
<comment type="caution">
    <text evidence="2">The sequence shown here is derived from an EMBL/GenBank/DDBJ whole genome shotgun (WGS) entry which is preliminary data.</text>
</comment>
<protein>
    <submittedName>
        <fullName evidence="2">Uncharacterized protein</fullName>
    </submittedName>
</protein>
<keyword evidence="3" id="KW-1185">Reference proteome</keyword>
<feature type="compositionally biased region" description="Basic residues" evidence="1">
    <location>
        <begin position="71"/>
        <end position="82"/>
    </location>
</feature>
<feature type="compositionally biased region" description="Basic and acidic residues" evidence="1">
    <location>
        <begin position="83"/>
        <end position="92"/>
    </location>
</feature>
<dbReference type="Proteomes" id="UP001627284">
    <property type="component" value="Unassembled WGS sequence"/>
</dbReference>
<evidence type="ECO:0000313" key="2">
    <source>
        <dbReference type="EMBL" id="KAL3368147.1"/>
    </source>
</evidence>
<proteinExistence type="predicted"/>
<name>A0ABD2UKS7_9SOLN</name>
<sequence>MICHYRAYIVVAIKLPSLDYNNLHKISSAKSDGLGIGWGVRDPRLGRNSTMKEVRSIWMSPLILQLDKGNQRRRNGKKGRERRRPESCELNHKTVRLYQKSKSLLGSTVPPDYISPREKEEVRKQIEKERAS</sequence>
<dbReference type="EMBL" id="JBJKTR010000005">
    <property type="protein sequence ID" value="KAL3368147.1"/>
    <property type="molecule type" value="Genomic_DNA"/>
</dbReference>
<feature type="compositionally biased region" description="Basic and acidic residues" evidence="1">
    <location>
        <begin position="115"/>
        <end position="132"/>
    </location>
</feature>